<gene>
    <name evidence="1" type="ORF">GCM10011309_27660</name>
</gene>
<evidence type="ECO:0000313" key="2">
    <source>
        <dbReference type="Proteomes" id="UP000600865"/>
    </source>
</evidence>
<dbReference type="InterPro" id="IPR027417">
    <property type="entry name" value="P-loop_NTPase"/>
</dbReference>
<protein>
    <recommendedName>
        <fullName evidence="3">Sulfotransferase</fullName>
    </recommendedName>
</protein>
<accession>A0A918KVK3</accession>
<comment type="caution">
    <text evidence="1">The sequence shown here is derived from an EMBL/GenBank/DDBJ whole genome shotgun (WGS) entry which is preliminary data.</text>
</comment>
<organism evidence="1 2">
    <name type="scientific">Litorimonas cladophorae</name>
    <dbReference type="NCBI Taxonomy" id="1220491"/>
    <lineage>
        <taxon>Bacteria</taxon>
        <taxon>Pseudomonadati</taxon>
        <taxon>Pseudomonadota</taxon>
        <taxon>Alphaproteobacteria</taxon>
        <taxon>Maricaulales</taxon>
        <taxon>Robiginitomaculaceae</taxon>
    </lineage>
</organism>
<dbReference type="Gene3D" id="3.40.50.300">
    <property type="entry name" value="P-loop containing nucleotide triphosphate hydrolases"/>
    <property type="match status" value="1"/>
</dbReference>
<dbReference type="EMBL" id="BMYV01000004">
    <property type="protein sequence ID" value="GGX76053.1"/>
    <property type="molecule type" value="Genomic_DNA"/>
</dbReference>
<dbReference type="RefSeq" id="WP_189587158.1">
    <property type="nucleotide sequence ID" value="NZ_BMYV01000004.1"/>
</dbReference>
<dbReference type="AlphaFoldDB" id="A0A918KVK3"/>
<evidence type="ECO:0000313" key="1">
    <source>
        <dbReference type="EMBL" id="GGX76053.1"/>
    </source>
</evidence>
<name>A0A918KVK3_9PROT</name>
<reference evidence="1 2" key="1">
    <citation type="journal article" date="2014" name="Int. J. Syst. Evol. Microbiol.">
        <title>Complete genome sequence of Corynebacterium casei LMG S-19264T (=DSM 44701T), isolated from a smear-ripened cheese.</title>
        <authorList>
            <consortium name="US DOE Joint Genome Institute (JGI-PGF)"/>
            <person name="Walter F."/>
            <person name="Albersmeier A."/>
            <person name="Kalinowski J."/>
            <person name="Ruckert C."/>
        </authorList>
    </citation>
    <scope>NUCLEOTIDE SEQUENCE [LARGE SCALE GENOMIC DNA]</scope>
    <source>
        <strain evidence="1 2">KCTC 23968</strain>
    </source>
</reference>
<proteinExistence type="predicted"/>
<dbReference type="Proteomes" id="UP000600865">
    <property type="component" value="Unassembled WGS sequence"/>
</dbReference>
<dbReference type="Pfam" id="PF13469">
    <property type="entry name" value="Sulfotransfer_3"/>
    <property type="match status" value="1"/>
</dbReference>
<dbReference type="SUPFAM" id="SSF52540">
    <property type="entry name" value="P-loop containing nucleoside triphosphate hydrolases"/>
    <property type="match status" value="1"/>
</dbReference>
<keyword evidence="2" id="KW-1185">Reference proteome</keyword>
<evidence type="ECO:0008006" key="3">
    <source>
        <dbReference type="Google" id="ProtNLM"/>
    </source>
</evidence>
<sequence length="270" mass="31054">MNLICVSGLPRSGSTLLCQLLAQHPEVYSTGHSSPLVSVLENIRSTFSSNDFSLAQLDVDFDLAYGRMGNVLRSVLEGWFQETDKQHVVDKNRGWLRMAEMLNELHDDWRILVCVRDLTQIYGSIEKQHAKTRLLNFADGTDAHGAMARADQLFGKGGVVGGPLNFISDIQDIQDPRIHERIQYVPFEYLMQKPAEAVEEMFGWLGLSPHKINPNKLTTRPHESDSYYRFKYRHETREAITAPARHIIPPRVEEGLRKNYKWYFDQFYPS</sequence>